<proteinExistence type="inferred from homology"/>
<dbReference type="EC" id="2.8.1.7" evidence="3"/>
<dbReference type="Proteomes" id="UP000006094">
    <property type="component" value="Chromosome"/>
</dbReference>
<dbReference type="PIRSF" id="PIRSF005572">
    <property type="entry name" value="NifS"/>
    <property type="match status" value="1"/>
</dbReference>
<dbReference type="Gene3D" id="3.40.640.10">
    <property type="entry name" value="Type I PLP-dependent aspartate aminotransferase-like (Major domain)"/>
    <property type="match status" value="1"/>
</dbReference>
<evidence type="ECO:0000256" key="3">
    <source>
        <dbReference type="ARBA" id="ARBA00012239"/>
    </source>
</evidence>
<dbReference type="RefSeq" id="WP_014968997.1">
    <property type="nucleotide sequence ID" value="NC_018664.1"/>
</dbReference>
<comment type="catalytic activity">
    <reaction evidence="6">
        <text>(sulfur carrier)-H + L-cysteine = (sulfur carrier)-SH + L-alanine</text>
        <dbReference type="Rhea" id="RHEA:43892"/>
        <dbReference type="Rhea" id="RHEA-COMP:14737"/>
        <dbReference type="Rhea" id="RHEA-COMP:14739"/>
        <dbReference type="ChEBI" id="CHEBI:29917"/>
        <dbReference type="ChEBI" id="CHEBI:35235"/>
        <dbReference type="ChEBI" id="CHEBI:57972"/>
        <dbReference type="ChEBI" id="CHEBI:64428"/>
        <dbReference type="EC" id="2.8.1.7"/>
    </reaction>
</comment>
<dbReference type="Pfam" id="PF00266">
    <property type="entry name" value="Aminotran_5"/>
    <property type="match status" value="1"/>
</dbReference>
<dbReference type="InterPro" id="IPR015421">
    <property type="entry name" value="PyrdxlP-dep_Trfase_major"/>
</dbReference>
<dbReference type="PANTHER" id="PTHR43586:SF4">
    <property type="entry name" value="ISOPENICILLIN N EPIMERASE"/>
    <property type="match status" value="1"/>
</dbReference>
<dbReference type="AlphaFoldDB" id="K0B1K4"/>
<dbReference type="CDD" id="cd06453">
    <property type="entry name" value="SufS_like"/>
    <property type="match status" value="1"/>
</dbReference>
<dbReference type="InterPro" id="IPR015424">
    <property type="entry name" value="PyrdxlP-dep_Trfase"/>
</dbReference>
<keyword evidence="5" id="KW-0663">Pyridoxal phosphate</keyword>
<organism evidence="8 9">
    <name type="scientific">Gottschalkia acidurici (strain ATCC 7906 / DSM 604 / BCRC 14475 / CIP 104303 / KCTC 5404 / NCIMB 10678 / 9a)</name>
    <name type="common">Clostridium acidurici</name>
    <dbReference type="NCBI Taxonomy" id="1128398"/>
    <lineage>
        <taxon>Bacteria</taxon>
        <taxon>Bacillati</taxon>
        <taxon>Bacillota</taxon>
        <taxon>Tissierellia</taxon>
        <taxon>Tissierellales</taxon>
        <taxon>Gottschalkiaceae</taxon>
        <taxon>Gottschalkia</taxon>
    </lineage>
</organism>
<dbReference type="GO" id="GO:0006534">
    <property type="term" value="P:cysteine metabolic process"/>
    <property type="evidence" value="ECO:0007669"/>
    <property type="project" value="InterPro"/>
</dbReference>
<dbReference type="NCBIfam" id="TIGR01977">
    <property type="entry name" value="am_tr_V_EF2568"/>
    <property type="match status" value="1"/>
</dbReference>
<feature type="domain" description="Aminotransferase class V" evidence="7">
    <location>
        <begin position="2"/>
        <end position="367"/>
    </location>
</feature>
<dbReference type="eggNOG" id="COG0520">
    <property type="taxonomic scope" value="Bacteria"/>
</dbReference>
<keyword evidence="4" id="KW-0808">Transferase</keyword>
<evidence type="ECO:0000256" key="1">
    <source>
        <dbReference type="ARBA" id="ARBA00001933"/>
    </source>
</evidence>
<dbReference type="STRING" id="1128398.Curi_c28970"/>
<dbReference type="HOGENOM" id="CLU_003433_2_4_9"/>
<accession>K0B1K4</accession>
<evidence type="ECO:0000259" key="7">
    <source>
        <dbReference type="Pfam" id="PF00266"/>
    </source>
</evidence>
<dbReference type="InterPro" id="IPR010969">
    <property type="entry name" value="Cys_dSase-rel_unknwn_funct"/>
</dbReference>
<dbReference type="GO" id="GO:0016829">
    <property type="term" value="F:lyase activity"/>
    <property type="evidence" value="ECO:0007669"/>
    <property type="project" value="UniProtKB-KW"/>
</dbReference>
<dbReference type="OrthoDB" id="9804366at2"/>
<dbReference type="GO" id="GO:0030170">
    <property type="term" value="F:pyridoxal phosphate binding"/>
    <property type="evidence" value="ECO:0007669"/>
    <property type="project" value="InterPro"/>
</dbReference>
<dbReference type="KEGG" id="cad:Curi_c28970"/>
<dbReference type="SUPFAM" id="SSF53383">
    <property type="entry name" value="PLP-dependent transferases"/>
    <property type="match status" value="1"/>
</dbReference>
<dbReference type="Gene3D" id="3.90.1150.10">
    <property type="entry name" value="Aspartate Aminotransferase, domain 1"/>
    <property type="match status" value="1"/>
</dbReference>
<comment type="cofactor">
    <cofactor evidence="1">
        <name>pyridoxal 5'-phosphate</name>
        <dbReference type="ChEBI" id="CHEBI:597326"/>
    </cofactor>
</comment>
<dbReference type="InterPro" id="IPR000192">
    <property type="entry name" value="Aminotrans_V_dom"/>
</dbReference>
<reference evidence="8 9" key="1">
    <citation type="journal article" date="2012" name="PLoS ONE">
        <title>The purine-utilizing bacterium Clostridium acidurici 9a: a genome-guided metabolic reconsideration.</title>
        <authorList>
            <person name="Hartwich K."/>
            <person name="Poehlein A."/>
            <person name="Daniel R."/>
        </authorList>
    </citation>
    <scope>NUCLEOTIDE SEQUENCE [LARGE SCALE GENOMIC DNA]</scope>
    <source>
        <strain evidence="9">ATCC 7906 / DSM 604 / BCRC 14475 / CIP 104303 / KCTC 5404 / NCIMB 10678 / 9a</strain>
    </source>
</reference>
<sequence length="380" mass="41521">MVYLDNAATTFPKPEGVYIEVMKALQEYGANPGRSGHKLALQAGRVIYETREILAELFNIENPMNIVFTNNATEGLNIAIKGLLKSGDHVITSSMEHNSVLRPLKALEKKGVETTIIQCDEKGFININDIKNSIKENTKAIITTHASNVTGTIFPIKEIGQLAKENNIVYILDGAQTAGVYDIDVKYMNIDILVAPGHKSLLGPQGTGFIYIKEGLCLDCIKEGGTGSSSESLFQPEMMPDKFESGTPNTPGIAGLGAGVKYILDKGIENIRSHEKELTKYFLDELKKINDVIIYGPCDVEKQAPVISINIKDQDSSEVGYVLDNIFDIGVRTGLHCASLAHKTIGTLEQGTIRFSIGYSNTKEEIDLAITAIKQIIEEI</sequence>
<evidence type="ECO:0000256" key="2">
    <source>
        <dbReference type="ARBA" id="ARBA00010447"/>
    </source>
</evidence>
<evidence type="ECO:0000313" key="9">
    <source>
        <dbReference type="Proteomes" id="UP000006094"/>
    </source>
</evidence>
<evidence type="ECO:0000313" key="8">
    <source>
        <dbReference type="EMBL" id="AFS79863.1"/>
    </source>
</evidence>
<evidence type="ECO:0000256" key="4">
    <source>
        <dbReference type="ARBA" id="ARBA00022679"/>
    </source>
</evidence>
<dbReference type="GO" id="GO:0031071">
    <property type="term" value="F:cysteine desulfurase activity"/>
    <property type="evidence" value="ECO:0007669"/>
    <property type="project" value="UniProtKB-EC"/>
</dbReference>
<evidence type="ECO:0000256" key="5">
    <source>
        <dbReference type="ARBA" id="ARBA00022898"/>
    </source>
</evidence>
<keyword evidence="8" id="KW-0456">Lyase</keyword>
<dbReference type="PANTHER" id="PTHR43586">
    <property type="entry name" value="CYSTEINE DESULFURASE"/>
    <property type="match status" value="1"/>
</dbReference>
<comment type="similarity">
    <text evidence="2">Belongs to the class-V pyridoxal-phosphate-dependent aminotransferase family. Csd subfamily.</text>
</comment>
<dbReference type="InterPro" id="IPR010970">
    <property type="entry name" value="Cys_dSase_SufS"/>
</dbReference>
<dbReference type="InterPro" id="IPR015422">
    <property type="entry name" value="PyrdxlP-dep_Trfase_small"/>
</dbReference>
<name>K0B1K4_GOTA9</name>
<keyword evidence="9" id="KW-1185">Reference proteome</keyword>
<gene>
    <name evidence="8" type="primary">csdB</name>
    <name evidence="8" type="ordered locus">Curi_c28970</name>
</gene>
<evidence type="ECO:0000256" key="6">
    <source>
        <dbReference type="ARBA" id="ARBA00050776"/>
    </source>
</evidence>
<dbReference type="InterPro" id="IPR016454">
    <property type="entry name" value="Cysteine_dSase"/>
</dbReference>
<protein>
    <recommendedName>
        <fullName evidence="3">cysteine desulfurase</fullName>
        <ecNumber evidence="3">2.8.1.7</ecNumber>
    </recommendedName>
</protein>
<dbReference type="PATRIC" id="fig|1128398.3.peg.2967"/>
<dbReference type="EMBL" id="CP003326">
    <property type="protein sequence ID" value="AFS79863.1"/>
    <property type="molecule type" value="Genomic_DNA"/>
</dbReference>